<evidence type="ECO:0000256" key="5">
    <source>
        <dbReference type="SAM" id="MobiDB-lite"/>
    </source>
</evidence>
<dbReference type="PROSITE" id="PS00141">
    <property type="entry name" value="ASP_PROTEASE"/>
    <property type="match status" value="2"/>
</dbReference>
<dbReference type="AlphaFoldDB" id="A0AAD5YH54"/>
<dbReference type="InterPro" id="IPR001461">
    <property type="entry name" value="Aspartic_peptidase_A1"/>
</dbReference>
<feature type="active site" evidence="3">
    <location>
        <position position="97"/>
    </location>
</feature>
<evidence type="ECO:0000313" key="8">
    <source>
        <dbReference type="Proteomes" id="UP001212997"/>
    </source>
</evidence>
<proteinExistence type="inferred from homology"/>
<evidence type="ECO:0000256" key="4">
    <source>
        <dbReference type="RuleBase" id="RU000454"/>
    </source>
</evidence>
<dbReference type="EMBL" id="JANAWD010000067">
    <property type="protein sequence ID" value="KAJ3488415.1"/>
    <property type="molecule type" value="Genomic_DNA"/>
</dbReference>
<reference evidence="7" key="1">
    <citation type="submission" date="2022-07" db="EMBL/GenBank/DDBJ databases">
        <title>Genome Sequence of Physisporinus lineatus.</title>
        <authorList>
            <person name="Buettner E."/>
        </authorList>
    </citation>
    <scope>NUCLEOTIDE SEQUENCE</scope>
    <source>
        <strain evidence="7">VT162</strain>
    </source>
</reference>
<organism evidence="7 8">
    <name type="scientific">Meripilus lineatus</name>
    <dbReference type="NCBI Taxonomy" id="2056292"/>
    <lineage>
        <taxon>Eukaryota</taxon>
        <taxon>Fungi</taxon>
        <taxon>Dikarya</taxon>
        <taxon>Basidiomycota</taxon>
        <taxon>Agaricomycotina</taxon>
        <taxon>Agaricomycetes</taxon>
        <taxon>Polyporales</taxon>
        <taxon>Meripilaceae</taxon>
        <taxon>Meripilus</taxon>
    </lineage>
</organism>
<gene>
    <name evidence="7" type="ORF">NLI96_g2845</name>
</gene>
<feature type="active site" evidence="3">
    <location>
        <position position="274"/>
    </location>
</feature>
<dbReference type="GO" id="GO:0006508">
    <property type="term" value="P:proteolysis"/>
    <property type="evidence" value="ECO:0007669"/>
    <property type="project" value="UniProtKB-KW"/>
</dbReference>
<dbReference type="SUPFAM" id="SSF50630">
    <property type="entry name" value="Acid proteases"/>
    <property type="match status" value="1"/>
</dbReference>
<dbReference type="Pfam" id="PF00026">
    <property type="entry name" value="Asp"/>
    <property type="match status" value="1"/>
</dbReference>
<dbReference type="Proteomes" id="UP001212997">
    <property type="component" value="Unassembled WGS sequence"/>
</dbReference>
<dbReference type="Gene3D" id="2.40.70.10">
    <property type="entry name" value="Acid Proteases"/>
    <property type="match status" value="2"/>
</dbReference>
<evidence type="ECO:0000256" key="1">
    <source>
        <dbReference type="ARBA" id="ARBA00007447"/>
    </source>
</evidence>
<keyword evidence="4" id="KW-0645">Protease</keyword>
<accession>A0AAD5YH54</accession>
<dbReference type="CDD" id="cd05471">
    <property type="entry name" value="pepsin_like"/>
    <property type="match status" value="1"/>
</dbReference>
<feature type="domain" description="Peptidase A1" evidence="6">
    <location>
        <begin position="79"/>
        <end position="392"/>
    </location>
</feature>
<dbReference type="InterPro" id="IPR021109">
    <property type="entry name" value="Peptidase_aspartic_dom_sf"/>
</dbReference>
<evidence type="ECO:0000256" key="3">
    <source>
        <dbReference type="PIRSR" id="PIRSR601461-1"/>
    </source>
</evidence>
<keyword evidence="8" id="KW-1185">Reference proteome</keyword>
<dbReference type="PANTHER" id="PTHR47966">
    <property type="entry name" value="BETA-SITE APP-CLEAVING ENZYME, ISOFORM A-RELATED"/>
    <property type="match status" value="1"/>
</dbReference>
<comment type="similarity">
    <text evidence="1 4">Belongs to the peptidase A1 family.</text>
</comment>
<dbReference type="InterPro" id="IPR033121">
    <property type="entry name" value="PEPTIDASE_A1"/>
</dbReference>
<evidence type="ECO:0000313" key="7">
    <source>
        <dbReference type="EMBL" id="KAJ3488415.1"/>
    </source>
</evidence>
<feature type="compositionally biased region" description="Low complexity" evidence="5">
    <location>
        <begin position="54"/>
        <end position="69"/>
    </location>
</feature>
<dbReference type="InterPro" id="IPR034164">
    <property type="entry name" value="Pepsin-like_dom"/>
</dbReference>
<dbReference type="InterPro" id="IPR001969">
    <property type="entry name" value="Aspartic_peptidase_AS"/>
</dbReference>
<evidence type="ECO:0000259" key="6">
    <source>
        <dbReference type="PROSITE" id="PS51767"/>
    </source>
</evidence>
<name>A0AAD5YH54_9APHY</name>
<comment type="caution">
    <text evidence="7">The sequence shown here is derived from an EMBL/GenBank/DDBJ whole genome shotgun (WGS) entry which is preliminary data.</text>
</comment>
<keyword evidence="4" id="KW-0378">Hydrolase</keyword>
<dbReference type="PANTHER" id="PTHR47966:SF51">
    <property type="entry name" value="BETA-SITE APP-CLEAVING ENZYME, ISOFORM A-RELATED"/>
    <property type="match status" value="1"/>
</dbReference>
<dbReference type="PRINTS" id="PR00792">
    <property type="entry name" value="PEPSIN"/>
</dbReference>
<dbReference type="PROSITE" id="PS51767">
    <property type="entry name" value="PEPTIDASE_A1"/>
    <property type="match status" value="1"/>
</dbReference>
<protein>
    <recommendedName>
        <fullName evidence="6">Peptidase A1 domain-containing protein</fullName>
    </recommendedName>
</protein>
<dbReference type="GO" id="GO:0004190">
    <property type="term" value="F:aspartic-type endopeptidase activity"/>
    <property type="evidence" value="ECO:0007669"/>
    <property type="project" value="UniProtKB-KW"/>
</dbReference>
<keyword evidence="2 4" id="KW-0064">Aspartyl protease</keyword>
<feature type="region of interest" description="Disordered" evidence="5">
    <location>
        <begin position="39"/>
        <end position="71"/>
    </location>
</feature>
<evidence type="ECO:0000256" key="2">
    <source>
        <dbReference type="ARBA" id="ARBA00022750"/>
    </source>
</evidence>
<sequence length="402" mass="42082">MQSVRFTTRVAVNHARELLARDRARTQKFIAGIGAHGPMVHFEGRRRGHHHGGSSDPTGTTPTSSEPTGIDVTDSGVTYTAAVGVGNPPTSYTLLIDTGSSNTWVGADKKYVKTSSSKDTGGKVNVSYGSGSFSGVEYTDTVTISPELVIQDQSIGVATTAQGFNGVDGILGIGPADLTAGTVSNADTVPTITDNLFTQGSISMESIGISYEPSTGEDIANGELAFGTVDTSKTTGDVTYVPITSSSPASNYWGIDQSVTYGDSELLNSAGIVDTGTTLLLLATDAFQTYQEATGGKLDNETGLLTITESQYNNLQPLVFNIGGTAFELSANAQIWPRALNSQIGGEEGKIYLVVADLGSPSGQGLDFINGFVFLQRFYSIYDTTNSQVGLAPTPFTDAETN</sequence>